<evidence type="ECO:0008006" key="10">
    <source>
        <dbReference type="Google" id="ProtNLM"/>
    </source>
</evidence>
<evidence type="ECO:0000313" key="9">
    <source>
        <dbReference type="Proteomes" id="UP000619355"/>
    </source>
</evidence>
<evidence type="ECO:0000256" key="5">
    <source>
        <dbReference type="ARBA" id="ARBA00023210"/>
    </source>
</evidence>
<organism evidence="8 9">
    <name type="scientific">Streptomyces capoamus</name>
    <dbReference type="NCBI Taxonomy" id="68183"/>
    <lineage>
        <taxon>Bacteria</taxon>
        <taxon>Bacillati</taxon>
        <taxon>Actinomycetota</taxon>
        <taxon>Actinomycetes</taxon>
        <taxon>Kitasatosporales</taxon>
        <taxon>Streptomycetaceae</taxon>
        <taxon>Streptomyces</taxon>
    </lineage>
</organism>
<name>A0A919EWF0_9ACTN</name>
<keyword evidence="3" id="KW-0132">Cell division</keyword>
<evidence type="ECO:0000256" key="2">
    <source>
        <dbReference type="ARBA" id="ARBA00009323"/>
    </source>
</evidence>
<keyword evidence="4" id="KW-0749">Sporulation</keyword>
<comment type="caution">
    <text evidence="8">The sequence shown here is derived from an EMBL/GenBank/DDBJ whole genome shotgun (WGS) entry which is preliminary data.</text>
</comment>
<sequence length="200" mass="21725">MTRAATSGETGVGHERKQFPPALSLPPAGAGSAVGGRRSRRPAERDRRKAPPGHTRKRKPMKKFLKVVERRVAVQLIVSRASSLPLWVRLRYEPADPYVVRAAFFGDSDEPVEWILGRDLLADGLEGSAGHADVRIWSAAGRGDESLYIALGSSAGTALLEVPVQDIASFLQDTQTLVPRGTESGRIDWDAGLAHLLRQD</sequence>
<protein>
    <recommendedName>
        <fullName evidence="10">SsgA family sporulation/cell division regulator</fullName>
    </recommendedName>
</protein>
<dbReference type="Gene3D" id="2.30.31.20">
    <property type="entry name" value="Sporulation-specific cell division protein SsgB"/>
    <property type="match status" value="1"/>
</dbReference>
<comment type="subcellular location">
    <subcellularLocation>
        <location evidence="1">Cell septum</location>
    </subcellularLocation>
</comment>
<keyword evidence="9" id="KW-1185">Reference proteome</keyword>
<gene>
    <name evidence="8" type="ORF">GCM10018980_23130</name>
</gene>
<dbReference type="Proteomes" id="UP000619355">
    <property type="component" value="Unassembled WGS sequence"/>
</dbReference>
<keyword evidence="5" id="KW-0717">Septation</keyword>
<evidence type="ECO:0000313" key="8">
    <source>
        <dbReference type="EMBL" id="GHG44849.1"/>
    </source>
</evidence>
<evidence type="ECO:0000256" key="3">
    <source>
        <dbReference type="ARBA" id="ARBA00022618"/>
    </source>
</evidence>
<dbReference type="AlphaFoldDB" id="A0A919EWF0"/>
<evidence type="ECO:0000256" key="7">
    <source>
        <dbReference type="SAM" id="MobiDB-lite"/>
    </source>
</evidence>
<evidence type="ECO:0000256" key="6">
    <source>
        <dbReference type="ARBA" id="ARBA00023306"/>
    </source>
</evidence>
<feature type="region of interest" description="Disordered" evidence="7">
    <location>
        <begin position="1"/>
        <end position="61"/>
    </location>
</feature>
<dbReference type="GO" id="GO:0030435">
    <property type="term" value="P:sporulation resulting in formation of a cellular spore"/>
    <property type="evidence" value="ECO:0007669"/>
    <property type="project" value="UniProtKB-KW"/>
</dbReference>
<dbReference type="GO" id="GO:0030428">
    <property type="term" value="C:cell septum"/>
    <property type="evidence" value="ECO:0007669"/>
    <property type="project" value="UniProtKB-SubCell"/>
</dbReference>
<comment type="similarity">
    <text evidence="2">Belongs to the SsgA family.</text>
</comment>
<dbReference type="InterPro" id="IPR038658">
    <property type="entry name" value="SsgB_sf"/>
</dbReference>
<reference evidence="9" key="1">
    <citation type="journal article" date="2019" name="Int. J. Syst. Evol. Microbiol.">
        <title>The Global Catalogue of Microorganisms (GCM) 10K type strain sequencing project: providing services to taxonomists for standard genome sequencing and annotation.</title>
        <authorList>
            <consortium name="The Broad Institute Genomics Platform"/>
            <consortium name="The Broad Institute Genome Sequencing Center for Infectious Disease"/>
            <person name="Wu L."/>
            <person name="Ma J."/>
        </authorList>
    </citation>
    <scope>NUCLEOTIDE SEQUENCE [LARGE SCALE GENOMIC DNA]</scope>
    <source>
        <strain evidence="9">JCM 4253</strain>
    </source>
</reference>
<dbReference type="GO" id="GO:0000917">
    <property type="term" value="P:division septum assembly"/>
    <property type="evidence" value="ECO:0007669"/>
    <property type="project" value="UniProtKB-KW"/>
</dbReference>
<accession>A0A919EWF0</accession>
<dbReference type="InterPro" id="IPR006776">
    <property type="entry name" value="SsgB"/>
</dbReference>
<keyword evidence="6" id="KW-0131">Cell cycle</keyword>
<proteinExistence type="inferred from homology"/>
<evidence type="ECO:0000256" key="1">
    <source>
        <dbReference type="ARBA" id="ARBA00004431"/>
    </source>
</evidence>
<dbReference type="Pfam" id="PF04686">
    <property type="entry name" value="SsgA"/>
    <property type="match status" value="1"/>
</dbReference>
<feature type="compositionally biased region" description="Low complexity" evidence="7">
    <location>
        <begin position="20"/>
        <end position="31"/>
    </location>
</feature>
<dbReference type="EMBL" id="BNBF01000005">
    <property type="protein sequence ID" value="GHG44849.1"/>
    <property type="molecule type" value="Genomic_DNA"/>
</dbReference>
<feature type="compositionally biased region" description="Basic residues" evidence="7">
    <location>
        <begin position="50"/>
        <end position="61"/>
    </location>
</feature>
<evidence type="ECO:0000256" key="4">
    <source>
        <dbReference type="ARBA" id="ARBA00022969"/>
    </source>
</evidence>